<comment type="caution">
    <text evidence="1">The sequence shown here is derived from an EMBL/GenBank/DDBJ whole genome shotgun (WGS) entry which is preliminary data.</text>
</comment>
<evidence type="ECO:0000313" key="1">
    <source>
        <dbReference type="EMBL" id="TWV75203.1"/>
    </source>
</evidence>
<organism evidence="1 2">
    <name type="scientific">Bacteroides fragilis</name>
    <dbReference type="NCBI Taxonomy" id="817"/>
    <lineage>
        <taxon>Bacteria</taxon>
        <taxon>Pseudomonadati</taxon>
        <taxon>Bacteroidota</taxon>
        <taxon>Bacteroidia</taxon>
        <taxon>Bacteroidales</taxon>
        <taxon>Bacteroidaceae</taxon>
        <taxon>Bacteroides</taxon>
    </lineage>
</organism>
<sequence length="51" mass="5816">MACNGLKKRINRLKSSVRISVSPFSCCYVSCFYILLILMFLLILVLLLICC</sequence>
<accession>A0A3E5I494</accession>
<reference evidence="1 2" key="1">
    <citation type="submission" date="2019-08" db="EMBL/GenBank/DDBJ databases">
        <title>Genome sequencing of Bacteroides fragilis Sample_iSURF_9.</title>
        <authorList>
            <person name="Chandler J.E."/>
            <person name="Ruoff K.L."/>
            <person name="Price C.E."/>
            <person name="Valls R.A."/>
            <person name="O'Toole G.A."/>
        </authorList>
    </citation>
    <scope>NUCLEOTIDE SEQUENCE [LARGE SCALE GENOMIC DNA]</scope>
    <source>
        <strain evidence="1 2">CFPLTA004_1B</strain>
    </source>
</reference>
<proteinExistence type="predicted"/>
<dbReference type="Proteomes" id="UP000318041">
    <property type="component" value="Unassembled WGS sequence"/>
</dbReference>
<dbReference type="AlphaFoldDB" id="A0A3E5I494"/>
<protein>
    <submittedName>
        <fullName evidence="1">Uncharacterized protein</fullName>
    </submittedName>
</protein>
<evidence type="ECO:0000313" key="2">
    <source>
        <dbReference type="Proteomes" id="UP000318041"/>
    </source>
</evidence>
<name>A0A3E5I494_BACFG</name>
<gene>
    <name evidence="1" type="ORF">FSA08_08025</name>
</gene>
<dbReference type="EMBL" id="VOHY01000005">
    <property type="protein sequence ID" value="TWV75203.1"/>
    <property type="molecule type" value="Genomic_DNA"/>
</dbReference>